<accession>A0A0V0RG60</accession>
<name>A0A0V0RG60_9BILA</name>
<feature type="chain" id="PRO_5006867775" evidence="1">
    <location>
        <begin position="35"/>
        <end position="227"/>
    </location>
</feature>
<keyword evidence="1" id="KW-0732">Signal</keyword>
<evidence type="ECO:0000313" key="2">
    <source>
        <dbReference type="EMBL" id="KRX13453.1"/>
    </source>
</evidence>
<keyword evidence="3" id="KW-1185">Reference proteome</keyword>
<reference evidence="2 3" key="1">
    <citation type="submission" date="2015-01" db="EMBL/GenBank/DDBJ databases">
        <title>Evolution of Trichinella species and genotypes.</title>
        <authorList>
            <person name="Korhonen P.K."/>
            <person name="Edoardo P."/>
            <person name="Giuseppe L.R."/>
            <person name="Gasser R.B."/>
        </authorList>
    </citation>
    <scope>NUCLEOTIDE SEQUENCE [LARGE SCALE GENOMIC DNA]</scope>
    <source>
        <strain evidence="2">ISS37</strain>
    </source>
</reference>
<organism evidence="2 3">
    <name type="scientific">Trichinella nelsoni</name>
    <dbReference type="NCBI Taxonomy" id="6336"/>
    <lineage>
        <taxon>Eukaryota</taxon>
        <taxon>Metazoa</taxon>
        <taxon>Ecdysozoa</taxon>
        <taxon>Nematoda</taxon>
        <taxon>Enoplea</taxon>
        <taxon>Dorylaimia</taxon>
        <taxon>Trichinellida</taxon>
        <taxon>Trichinellidae</taxon>
        <taxon>Trichinella</taxon>
    </lineage>
</organism>
<dbReference type="AlphaFoldDB" id="A0A0V0RG60"/>
<proteinExistence type="predicted"/>
<dbReference type="EMBL" id="JYDL01000200">
    <property type="protein sequence ID" value="KRX13453.1"/>
    <property type="molecule type" value="Genomic_DNA"/>
</dbReference>
<comment type="caution">
    <text evidence="2">The sequence shown here is derived from an EMBL/GenBank/DDBJ whole genome shotgun (WGS) entry which is preliminary data.</text>
</comment>
<feature type="signal peptide" evidence="1">
    <location>
        <begin position="1"/>
        <end position="34"/>
    </location>
</feature>
<protein>
    <submittedName>
        <fullName evidence="2">Uncharacterized protein</fullName>
    </submittedName>
</protein>
<evidence type="ECO:0000256" key="1">
    <source>
        <dbReference type="SAM" id="SignalP"/>
    </source>
</evidence>
<dbReference type="OrthoDB" id="10416553at2759"/>
<gene>
    <name evidence="2" type="ORF">T07_10126</name>
</gene>
<sequence>MSRTATQLQRRHCSFPCVHSKLLLFFFLLLTTFTADLQQALLPATGMQRHRTACLTSSLSPSFILSHRNSTVSVSNGSPLNVDLIGFNPCASTVCFSTPDCCNYNCRTTTATLSVICYRPPHLDNNLSIHKLGVVIVGRRPAGRPTCLPACLPTAGHVTSLIVSLGNELQLAPTPASRCTLPFLFYTGDVFLVHFPSFVALCWSAEKKSTTTTSTTILSPLSNGQRP</sequence>
<evidence type="ECO:0000313" key="3">
    <source>
        <dbReference type="Proteomes" id="UP000054630"/>
    </source>
</evidence>
<dbReference type="Proteomes" id="UP000054630">
    <property type="component" value="Unassembled WGS sequence"/>
</dbReference>